<gene>
    <name evidence="6" type="ORF">Xinn_03242</name>
    <name evidence="7" type="ORF">XIS1_1160004</name>
</gene>
<dbReference type="Proteomes" id="UP000196435">
    <property type="component" value="Unassembled WGS sequence"/>
</dbReference>
<protein>
    <recommendedName>
        <fullName evidence="2">D-ribose pyranase</fullName>
        <ecNumber evidence="2">5.4.99.62</ecNumber>
    </recommendedName>
</protein>
<evidence type="ECO:0000256" key="4">
    <source>
        <dbReference type="ARBA" id="ARBA00023235"/>
    </source>
</evidence>
<dbReference type="OrthoDB" id="9805009at2"/>
<dbReference type="GO" id="GO:0005829">
    <property type="term" value="C:cytosol"/>
    <property type="evidence" value="ECO:0007669"/>
    <property type="project" value="TreeGrafter"/>
</dbReference>
<evidence type="ECO:0000313" key="9">
    <source>
        <dbReference type="Proteomes" id="UP000224871"/>
    </source>
</evidence>
<dbReference type="SUPFAM" id="SSF102546">
    <property type="entry name" value="RbsD-like"/>
    <property type="match status" value="1"/>
</dbReference>
<dbReference type="InterPro" id="IPR023750">
    <property type="entry name" value="RbsD-like_sf"/>
</dbReference>
<dbReference type="PANTHER" id="PTHR37831">
    <property type="entry name" value="D-RIBOSE PYRANASE"/>
    <property type="match status" value="1"/>
</dbReference>
<evidence type="ECO:0000256" key="2">
    <source>
        <dbReference type="ARBA" id="ARBA00012862"/>
    </source>
</evidence>
<accession>A0A1N6MRM7</accession>
<dbReference type="AlphaFoldDB" id="A0A1N6MRM7"/>
<dbReference type="GO" id="GO:0048029">
    <property type="term" value="F:monosaccharide binding"/>
    <property type="evidence" value="ECO:0007669"/>
    <property type="project" value="InterPro"/>
</dbReference>
<dbReference type="InterPro" id="IPR023064">
    <property type="entry name" value="D-ribose_pyranase"/>
</dbReference>
<dbReference type="InterPro" id="IPR007721">
    <property type="entry name" value="RbsD_FucU"/>
</dbReference>
<dbReference type="GO" id="GO:0062193">
    <property type="term" value="F:D-ribose pyranase activity"/>
    <property type="evidence" value="ECO:0007669"/>
    <property type="project" value="UniProtKB-EC"/>
</dbReference>
<dbReference type="EMBL" id="FTLG01000020">
    <property type="protein sequence ID" value="SIP71424.1"/>
    <property type="molecule type" value="Genomic_DNA"/>
</dbReference>
<evidence type="ECO:0000313" key="6">
    <source>
        <dbReference type="EMBL" id="PHM30632.1"/>
    </source>
</evidence>
<reference evidence="8" key="2">
    <citation type="submission" date="2016-12" db="EMBL/GenBank/DDBJ databases">
        <authorList>
            <person name="Gaudriault S."/>
        </authorList>
    </citation>
    <scope>NUCLEOTIDE SEQUENCE [LARGE SCALE GENOMIC DNA]</scope>
    <source>
        <strain evidence="8">HGB1681 (deposited as PTA-6826 in the American Type Culture Collection)</strain>
    </source>
</reference>
<evidence type="ECO:0000313" key="7">
    <source>
        <dbReference type="EMBL" id="SIP71424.1"/>
    </source>
</evidence>
<dbReference type="Gene3D" id="3.40.1650.10">
    <property type="entry name" value="RbsD-like domain"/>
    <property type="match status" value="1"/>
</dbReference>
<dbReference type="GO" id="GO:0016872">
    <property type="term" value="F:intramolecular lyase activity"/>
    <property type="evidence" value="ECO:0007669"/>
    <property type="project" value="InterPro"/>
</dbReference>
<reference evidence="7" key="1">
    <citation type="submission" date="2016-12" db="EMBL/GenBank/DDBJ databases">
        <authorList>
            <person name="Song W.-J."/>
            <person name="Kurnit D.M."/>
        </authorList>
    </citation>
    <scope>NUCLEOTIDE SEQUENCE [LARGE SCALE GENOMIC DNA]</scope>
    <source>
        <strain evidence="7">HGB1681</strain>
    </source>
</reference>
<organism evidence="7 8">
    <name type="scientific">Xenorhabdus innexi</name>
    <dbReference type="NCBI Taxonomy" id="290109"/>
    <lineage>
        <taxon>Bacteria</taxon>
        <taxon>Pseudomonadati</taxon>
        <taxon>Pseudomonadota</taxon>
        <taxon>Gammaproteobacteria</taxon>
        <taxon>Enterobacterales</taxon>
        <taxon>Morganellaceae</taxon>
        <taxon>Xenorhabdus</taxon>
    </lineage>
</organism>
<proteinExistence type="predicted"/>
<evidence type="ECO:0000256" key="3">
    <source>
        <dbReference type="ARBA" id="ARBA00022490"/>
    </source>
</evidence>
<dbReference type="GO" id="GO:0019303">
    <property type="term" value="P:D-ribose catabolic process"/>
    <property type="evidence" value="ECO:0007669"/>
    <property type="project" value="TreeGrafter"/>
</dbReference>
<sequence>MKKGALLSSDISAVISRLGHTDQIVISDAGLPIPSSTQRIDLALTQGIPDLLSVLEVVVQELQVEAAILAILVGEITKRRKNECYYFS</sequence>
<dbReference type="Pfam" id="PF05025">
    <property type="entry name" value="RbsD_FucU"/>
    <property type="match status" value="1"/>
</dbReference>
<dbReference type="EC" id="5.4.99.62" evidence="2"/>
<evidence type="ECO:0000256" key="5">
    <source>
        <dbReference type="ARBA" id="ARBA00023277"/>
    </source>
</evidence>
<comment type="catalytic activity">
    <reaction evidence="1">
        <text>beta-D-ribopyranose = beta-D-ribofuranose</text>
        <dbReference type="Rhea" id="RHEA:25432"/>
        <dbReference type="ChEBI" id="CHEBI:27476"/>
        <dbReference type="ChEBI" id="CHEBI:47002"/>
        <dbReference type="EC" id="5.4.99.62"/>
    </reaction>
</comment>
<evidence type="ECO:0000313" key="8">
    <source>
        <dbReference type="Proteomes" id="UP000196435"/>
    </source>
</evidence>
<dbReference type="EMBL" id="NIBU01000052">
    <property type="protein sequence ID" value="PHM30632.1"/>
    <property type="molecule type" value="Genomic_DNA"/>
</dbReference>
<name>A0A1N6MRM7_9GAMM</name>
<keyword evidence="9" id="KW-1185">Reference proteome</keyword>
<dbReference type="NCBIfam" id="NF008761">
    <property type="entry name" value="PRK11797.1"/>
    <property type="match status" value="1"/>
</dbReference>
<dbReference type="PANTHER" id="PTHR37831:SF1">
    <property type="entry name" value="D-RIBOSE PYRANASE"/>
    <property type="match status" value="1"/>
</dbReference>
<reference evidence="6 9" key="3">
    <citation type="journal article" date="2017" name="Nat. Microbiol.">
        <title>Natural product diversity associated with the nematode symbionts Photorhabdus and Xenorhabdus.</title>
        <authorList>
            <person name="Tobias N.J."/>
            <person name="Wolff H."/>
            <person name="Djahanschiri B."/>
            <person name="Grundmann F."/>
            <person name="Kronenwerth M."/>
            <person name="Shi Y.M."/>
            <person name="Simonyi S."/>
            <person name="Grun P."/>
            <person name="Shapiro-Ilan D."/>
            <person name="Pidot S.J."/>
            <person name="Stinear T.P."/>
            <person name="Ebersberger I."/>
            <person name="Bode H.B."/>
        </authorList>
    </citation>
    <scope>NUCLEOTIDE SEQUENCE [LARGE SCALE GENOMIC DNA]</scope>
    <source>
        <strain evidence="6 9">DSM 16336</strain>
    </source>
</reference>
<keyword evidence="3" id="KW-0963">Cytoplasm</keyword>
<keyword evidence="4" id="KW-0413">Isomerase</keyword>
<dbReference type="Proteomes" id="UP000224871">
    <property type="component" value="Unassembled WGS sequence"/>
</dbReference>
<keyword evidence="5" id="KW-0119">Carbohydrate metabolism</keyword>
<evidence type="ECO:0000256" key="1">
    <source>
        <dbReference type="ARBA" id="ARBA00000223"/>
    </source>
</evidence>